<organism evidence="2 3">
    <name type="scientific">Cichlidogyrus casuarinus</name>
    <dbReference type="NCBI Taxonomy" id="1844966"/>
    <lineage>
        <taxon>Eukaryota</taxon>
        <taxon>Metazoa</taxon>
        <taxon>Spiralia</taxon>
        <taxon>Lophotrochozoa</taxon>
        <taxon>Platyhelminthes</taxon>
        <taxon>Monogenea</taxon>
        <taxon>Monopisthocotylea</taxon>
        <taxon>Dactylogyridea</taxon>
        <taxon>Ancyrocephalidae</taxon>
        <taxon>Cichlidogyrus</taxon>
    </lineage>
</organism>
<evidence type="ECO:0000256" key="1">
    <source>
        <dbReference type="SAM" id="MobiDB-lite"/>
    </source>
</evidence>
<evidence type="ECO:0000313" key="2">
    <source>
        <dbReference type="EMBL" id="KAL3316175.1"/>
    </source>
</evidence>
<name>A0ABD2Q9F9_9PLAT</name>
<comment type="caution">
    <text evidence="2">The sequence shown here is derived from an EMBL/GenBank/DDBJ whole genome shotgun (WGS) entry which is preliminary data.</text>
</comment>
<evidence type="ECO:0000313" key="3">
    <source>
        <dbReference type="Proteomes" id="UP001626550"/>
    </source>
</evidence>
<proteinExistence type="predicted"/>
<protein>
    <recommendedName>
        <fullName evidence="4">LisH domain-containing protein</fullName>
    </recommendedName>
</protein>
<feature type="region of interest" description="Disordered" evidence="1">
    <location>
        <begin position="136"/>
        <end position="157"/>
    </location>
</feature>
<sequence>MLSGVNPDLELDLVSVLQQYFRQEQIRLIQTAQLLATQNGGIPPPYFKRSYQTWCLGCPCKKRSTAEIPIQPSNDISPTSQSQPVNCLSVYEVQMNDLLIRAHAECRRLRIDYEAFMGPYYEAYSVASMNIRSAQKSEADNDKTASPDTDRRGSTAGASSLSTIFMGAENNIFHNAEANDSGLVTGYVFIGLSSAEEVIKWAFVYFFFISA</sequence>
<dbReference type="Proteomes" id="UP001626550">
    <property type="component" value="Unassembled WGS sequence"/>
</dbReference>
<dbReference type="AlphaFoldDB" id="A0ABD2Q9F9"/>
<feature type="compositionally biased region" description="Basic and acidic residues" evidence="1">
    <location>
        <begin position="136"/>
        <end position="153"/>
    </location>
</feature>
<dbReference type="EMBL" id="JBJKFK010000587">
    <property type="protein sequence ID" value="KAL3316175.1"/>
    <property type="molecule type" value="Genomic_DNA"/>
</dbReference>
<keyword evidence="3" id="KW-1185">Reference proteome</keyword>
<gene>
    <name evidence="2" type="ORF">Ciccas_005185</name>
</gene>
<accession>A0ABD2Q9F9</accession>
<evidence type="ECO:0008006" key="4">
    <source>
        <dbReference type="Google" id="ProtNLM"/>
    </source>
</evidence>
<reference evidence="2 3" key="1">
    <citation type="submission" date="2024-11" db="EMBL/GenBank/DDBJ databases">
        <title>Adaptive evolution of stress response genes in parasites aligns with host niche diversity.</title>
        <authorList>
            <person name="Hahn C."/>
            <person name="Resl P."/>
        </authorList>
    </citation>
    <scope>NUCLEOTIDE SEQUENCE [LARGE SCALE GENOMIC DNA]</scope>
    <source>
        <strain evidence="2">EGGRZ-B1_66</strain>
        <tissue evidence="2">Body</tissue>
    </source>
</reference>